<evidence type="ECO:0000313" key="1">
    <source>
        <dbReference type="EMBL" id="RGT59849.1"/>
    </source>
</evidence>
<gene>
    <name evidence="1" type="ORF">DWX18_08755</name>
</gene>
<name>A0A413KM65_STRAP</name>
<comment type="caution">
    <text evidence="1">The sequence shown here is derived from an EMBL/GenBank/DDBJ whole genome shotgun (WGS) entry which is preliminary data.</text>
</comment>
<proteinExistence type="predicted"/>
<reference evidence="1 2" key="1">
    <citation type="submission" date="2018-08" db="EMBL/GenBank/DDBJ databases">
        <title>A genome reference for cultivated species of the human gut microbiota.</title>
        <authorList>
            <person name="Zou Y."/>
            <person name="Xue W."/>
            <person name="Luo G."/>
        </authorList>
    </citation>
    <scope>NUCLEOTIDE SEQUENCE [LARGE SCALE GENOMIC DNA]</scope>
    <source>
        <strain evidence="1 2">AF18-38</strain>
    </source>
</reference>
<organism evidence="1 2">
    <name type="scientific">Streptococcus anginosus</name>
    <dbReference type="NCBI Taxonomy" id="1328"/>
    <lineage>
        <taxon>Bacteria</taxon>
        <taxon>Bacillati</taxon>
        <taxon>Bacillota</taxon>
        <taxon>Bacilli</taxon>
        <taxon>Lactobacillales</taxon>
        <taxon>Streptococcaceae</taxon>
        <taxon>Streptococcus</taxon>
        <taxon>Streptococcus anginosus group</taxon>
    </lineage>
</organism>
<accession>A0A413KM65</accession>
<sequence length="64" mass="7652">MKLETFRSSFFSFLLSKKHITIVLALAPTALKVWFILKFPFFIYLSKHFSHVTLVREIYERENA</sequence>
<protein>
    <submittedName>
        <fullName evidence="1">Uncharacterized protein</fullName>
    </submittedName>
</protein>
<dbReference type="AlphaFoldDB" id="A0A413KM65"/>
<dbReference type="Proteomes" id="UP000284046">
    <property type="component" value="Unassembled WGS sequence"/>
</dbReference>
<dbReference type="EMBL" id="QRWZ01000013">
    <property type="protein sequence ID" value="RGT59849.1"/>
    <property type="molecule type" value="Genomic_DNA"/>
</dbReference>
<evidence type="ECO:0000313" key="2">
    <source>
        <dbReference type="Proteomes" id="UP000284046"/>
    </source>
</evidence>